<feature type="domain" description="Phospholipid/glycerol acyltransferase" evidence="10">
    <location>
        <begin position="380"/>
        <end position="507"/>
    </location>
</feature>
<comment type="pathway">
    <text evidence="2">Phospholipid metabolism; CDP-diacylglycerol biosynthesis; CDP-diacylglycerol from sn-glycerol 3-phosphate: step 1/3.</text>
</comment>
<evidence type="ECO:0000256" key="5">
    <source>
        <dbReference type="ARBA" id="ARBA00013432"/>
    </source>
</evidence>
<dbReference type="Pfam" id="PF01553">
    <property type="entry name" value="Acyltransferase"/>
    <property type="match status" value="1"/>
</dbReference>
<organism evidence="11 12">
    <name type="scientific">Desulfocicer vacuolatum DSM 3385</name>
    <dbReference type="NCBI Taxonomy" id="1121400"/>
    <lineage>
        <taxon>Bacteria</taxon>
        <taxon>Pseudomonadati</taxon>
        <taxon>Thermodesulfobacteriota</taxon>
        <taxon>Desulfobacteria</taxon>
        <taxon>Desulfobacterales</taxon>
        <taxon>Desulfobacteraceae</taxon>
        <taxon>Desulfocicer</taxon>
    </lineage>
</organism>
<dbReference type="EMBL" id="FWXY01000023">
    <property type="protein sequence ID" value="SMD04057.1"/>
    <property type="molecule type" value="Genomic_DNA"/>
</dbReference>
<evidence type="ECO:0000256" key="1">
    <source>
        <dbReference type="ARBA" id="ARBA00004184"/>
    </source>
</evidence>
<evidence type="ECO:0000256" key="6">
    <source>
        <dbReference type="ARBA" id="ARBA00022679"/>
    </source>
</evidence>
<evidence type="ECO:0000256" key="8">
    <source>
        <dbReference type="ARBA" id="ARBA00023315"/>
    </source>
</evidence>
<evidence type="ECO:0000313" key="12">
    <source>
        <dbReference type="Proteomes" id="UP000192418"/>
    </source>
</evidence>
<dbReference type="STRING" id="1121400.SAMN02746065_12346"/>
<dbReference type="InterPro" id="IPR045520">
    <property type="entry name" value="GPAT/DHAPAT_C"/>
</dbReference>
<dbReference type="InterPro" id="IPR002123">
    <property type="entry name" value="Plipid/glycerol_acylTrfase"/>
</dbReference>
<evidence type="ECO:0000256" key="9">
    <source>
        <dbReference type="ARBA" id="ARBA00048427"/>
    </source>
</evidence>
<gene>
    <name evidence="11" type="ORF">SAMN02746065_12346</name>
</gene>
<keyword evidence="8 11" id="KW-0012">Acyltransferase</keyword>
<dbReference type="CDD" id="cd07993">
    <property type="entry name" value="LPLAT_DHAPAT-like"/>
    <property type="match status" value="1"/>
</dbReference>
<comment type="similarity">
    <text evidence="3">Belongs to the GPAT/DAPAT family.</text>
</comment>
<dbReference type="GO" id="GO:0012505">
    <property type="term" value="C:endomembrane system"/>
    <property type="evidence" value="ECO:0007669"/>
    <property type="project" value="UniProtKB-SubCell"/>
</dbReference>
<dbReference type="GO" id="GO:0005886">
    <property type="term" value="C:plasma membrane"/>
    <property type="evidence" value="ECO:0007669"/>
    <property type="project" value="TreeGrafter"/>
</dbReference>
<reference evidence="11 12" key="1">
    <citation type="submission" date="2017-04" db="EMBL/GenBank/DDBJ databases">
        <authorList>
            <person name="Afonso C.L."/>
            <person name="Miller P.J."/>
            <person name="Scott M.A."/>
            <person name="Spackman E."/>
            <person name="Goraichik I."/>
            <person name="Dimitrov K.M."/>
            <person name="Suarez D.L."/>
            <person name="Swayne D.E."/>
        </authorList>
    </citation>
    <scope>NUCLEOTIDE SEQUENCE [LARGE SCALE GENOMIC DNA]</scope>
    <source>
        <strain evidence="11 12">DSM 3385</strain>
    </source>
</reference>
<dbReference type="RefSeq" id="WP_084071212.1">
    <property type="nucleotide sequence ID" value="NZ_FWXY01000023.1"/>
</dbReference>
<dbReference type="AlphaFoldDB" id="A0A1W2E3K3"/>
<dbReference type="GO" id="GO:0016024">
    <property type="term" value="P:CDP-diacylglycerol biosynthetic process"/>
    <property type="evidence" value="ECO:0007669"/>
    <property type="project" value="UniProtKB-UniPathway"/>
</dbReference>
<dbReference type="SMART" id="SM00563">
    <property type="entry name" value="PlsC"/>
    <property type="match status" value="1"/>
</dbReference>
<dbReference type="OrthoDB" id="335193at2"/>
<dbReference type="Pfam" id="PF19277">
    <property type="entry name" value="GPAT_C"/>
    <property type="match status" value="1"/>
</dbReference>
<dbReference type="GO" id="GO:0004366">
    <property type="term" value="F:glycerol-3-phosphate O-acyltransferase activity"/>
    <property type="evidence" value="ECO:0007669"/>
    <property type="project" value="UniProtKB-EC"/>
</dbReference>
<evidence type="ECO:0000256" key="4">
    <source>
        <dbReference type="ARBA" id="ARBA00013113"/>
    </source>
</evidence>
<dbReference type="UniPathway" id="UPA00557">
    <property type="reaction ID" value="UER00612"/>
</dbReference>
<dbReference type="PANTHER" id="PTHR12563">
    <property type="entry name" value="GLYCEROL-3-PHOSPHATE ACYLTRANSFERASE"/>
    <property type="match status" value="1"/>
</dbReference>
<protein>
    <recommendedName>
        <fullName evidence="5">Glycerol-3-phosphate acyltransferase</fullName>
        <ecNumber evidence="4">2.3.1.15</ecNumber>
    </recommendedName>
</protein>
<dbReference type="InterPro" id="IPR041728">
    <property type="entry name" value="GPAT/DHAPAT_LPLAT"/>
</dbReference>
<keyword evidence="6 11" id="KW-0808">Transferase</keyword>
<evidence type="ECO:0000256" key="3">
    <source>
        <dbReference type="ARBA" id="ARBA00007937"/>
    </source>
</evidence>
<keyword evidence="7" id="KW-0472">Membrane</keyword>
<comment type="catalytic activity">
    <reaction evidence="9">
        <text>sn-glycerol 3-phosphate + an acyl-CoA = a 1-acyl-sn-glycero-3-phosphate + CoA</text>
        <dbReference type="Rhea" id="RHEA:15325"/>
        <dbReference type="ChEBI" id="CHEBI:57287"/>
        <dbReference type="ChEBI" id="CHEBI:57597"/>
        <dbReference type="ChEBI" id="CHEBI:57970"/>
        <dbReference type="ChEBI" id="CHEBI:58342"/>
        <dbReference type="EC" id="2.3.1.15"/>
    </reaction>
</comment>
<accession>A0A1W2E3K3</accession>
<dbReference type="Proteomes" id="UP000192418">
    <property type="component" value="Unassembled WGS sequence"/>
</dbReference>
<dbReference type="EC" id="2.3.1.15" evidence="4"/>
<dbReference type="InterPro" id="IPR022284">
    <property type="entry name" value="GPAT/DHAPAT"/>
</dbReference>
<evidence type="ECO:0000259" key="10">
    <source>
        <dbReference type="SMART" id="SM00563"/>
    </source>
</evidence>
<sequence length="881" mass="101920">MKPFSIFSGMAHSLKQFYRNKITTILNNSSGYFACFYPGNKGIISPFLFNRLFSRIGLDKKKVANLSDLNKTGTVIYVSKYKSIIDFLFYRTIFEKNALPYPEIIFDGSFFFLMPVKRLFKILLTQLDSVFRTFSFKDPYVSGYFFDEFAKGRSGFIHLVESKSFYKRFIRSKPSPLLHLIHFQKNNDRPLLLVPQTIVYSLKPIRSTSSLFDILLGSNEKPGRLKRLAAMFQKPEKICVEISEPINLKEFLERPDIRDIDEDFQAYSLRIHLMDLLNRQKRSFTGPVLKTRAEITEDILTQKSLQEFMKVHSEQNNKALMTTHKKAASYIKEIAASYNLPVIYIFEKVLTWAFNNIFEGVVVDQDGLDRIREESKKAPVILAPCHKSHLDYLLLSYLMFKNNMPCPHIAAGKNLSFWPLGPIFRSGGAFFLRRTFKGAPLYSRIFAAYVEKLLSEGFNMEFFIEGGRSRTGKLLSPKLGFLSMLIKAHRNQSCEDLIFIPAYVGYDRVLEEDAYLHEIEGGKKESENISQLIKARKFLKKKYGKVYIKFHEPISLNSYLREKDEFQRFMGEDQHKKLCRSMGYKLINAINNTTIITPHGIIASGILNAPAGRFSKKELMIRVSAYMNMLTFCKAELADTLTMDPDRALDRVLQNFVSRKFIELADDEEDEITENTRFFVKDNKRPILDYYKNNAIAFFIPAAYTALAILKTDRFQFSSTDLLKTYAFLQDFFIDEFSFDDEKSCSEHIAHSIKAFMEKGVVVPHPDFPDTFNLTSEGFRQLRSFSVFLKPFMESYKVALLYFEKYPAGKHDAKERIKKIQAKGLKMYKRQDILLKESLSKINYINASSFFMNNGINGSEDTDAIEKHKKIIEDFLAILSV</sequence>
<evidence type="ECO:0000256" key="7">
    <source>
        <dbReference type="ARBA" id="ARBA00023136"/>
    </source>
</evidence>
<evidence type="ECO:0000256" key="2">
    <source>
        <dbReference type="ARBA" id="ARBA00004765"/>
    </source>
</evidence>
<dbReference type="SUPFAM" id="SSF69593">
    <property type="entry name" value="Glycerol-3-phosphate (1)-acyltransferase"/>
    <property type="match status" value="1"/>
</dbReference>
<evidence type="ECO:0000313" key="11">
    <source>
        <dbReference type="EMBL" id="SMD04057.1"/>
    </source>
</evidence>
<name>A0A1W2E3K3_9BACT</name>
<proteinExistence type="inferred from homology"/>
<dbReference type="PANTHER" id="PTHR12563:SF17">
    <property type="entry name" value="DIHYDROXYACETONE PHOSPHATE ACYLTRANSFERASE"/>
    <property type="match status" value="1"/>
</dbReference>
<keyword evidence="12" id="KW-1185">Reference proteome</keyword>
<comment type="subcellular location">
    <subcellularLocation>
        <location evidence="1">Endomembrane system</location>
        <topology evidence="1">Peripheral membrane protein</topology>
    </subcellularLocation>
</comment>